<dbReference type="InterPro" id="IPR011659">
    <property type="entry name" value="WD40"/>
</dbReference>
<evidence type="ECO:0000313" key="3">
    <source>
        <dbReference type="EMBL" id="GAT45558.1"/>
    </source>
</evidence>
<name>A0ABQ0L3B3_MYCCL</name>
<organism evidence="3 4">
    <name type="scientific">Mycena chlorophos</name>
    <name type="common">Agaric fungus</name>
    <name type="synonym">Agaricus chlorophos</name>
    <dbReference type="NCBI Taxonomy" id="658473"/>
    <lineage>
        <taxon>Eukaryota</taxon>
        <taxon>Fungi</taxon>
        <taxon>Dikarya</taxon>
        <taxon>Basidiomycota</taxon>
        <taxon>Agaricomycotina</taxon>
        <taxon>Agaricomycetes</taxon>
        <taxon>Agaricomycetidae</taxon>
        <taxon>Agaricales</taxon>
        <taxon>Marasmiineae</taxon>
        <taxon>Mycenaceae</taxon>
        <taxon>Mycena</taxon>
    </lineage>
</organism>
<comment type="similarity">
    <text evidence="1">Belongs to the TolB family.</text>
</comment>
<dbReference type="SUPFAM" id="SSF82171">
    <property type="entry name" value="DPP6 N-terminal domain-like"/>
    <property type="match status" value="1"/>
</dbReference>
<dbReference type="Pfam" id="PF07676">
    <property type="entry name" value="PD40"/>
    <property type="match status" value="3"/>
</dbReference>
<dbReference type="PANTHER" id="PTHR36842">
    <property type="entry name" value="PROTEIN TOLB HOMOLOG"/>
    <property type="match status" value="1"/>
</dbReference>
<dbReference type="InterPro" id="IPR011042">
    <property type="entry name" value="6-blade_b-propeller_TolB-like"/>
</dbReference>
<protein>
    <submittedName>
        <fullName evidence="3">WD40-domain-containing protein</fullName>
    </submittedName>
</protein>
<dbReference type="EMBL" id="DF841500">
    <property type="protein sequence ID" value="GAT45558.1"/>
    <property type="molecule type" value="Genomic_DNA"/>
</dbReference>
<feature type="region of interest" description="Disordered" evidence="2">
    <location>
        <begin position="211"/>
        <end position="231"/>
    </location>
</feature>
<dbReference type="Gene3D" id="2.120.10.30">
    <property type="entry name" value="TolB, C-terminal domain"/>
    <property type="match status" value="2"/>
</dbReference>
<proteinExistence type="inferred from homology"/>
<sequence>MIAFISMAYNLSPSAASPNMNIYVRNLAAKVTSLASAIGKVRARGVNVDPAMSGDGAHVAFASDATNLTPQSNRGHKQIYVVDLASGTVTLASVEHDGSSGEGDSATPSLSYDGRFVAFMSSAENLASGCGGATEHVYVRDLQRGITVCVSDADAGGVADGPSSQPSISADGRFVAFTSFASNIVGPLWNKFANIYVKDMETGKTTLVSVSDDKDAGVRPSGDSTQPSISGDGQKVAFTAYSIDPSKGIQNAISQIYVRDIKARRTFIASSSDRGVLSNAVDAQPRISADGKFVVFLSAGTNLMRGEDNGHRKIYRYDLNSAHIMLVSRAIGGDQVNGDCFQPAISANGSTIAFRSNASNLIIGDTNFTDDVFVTVAK</sequence>
<dbReference type="Proteomes" id="UP000815677">
    <property type="component" value="Unassembled WGS sequence"/>
</dbReference>
<reference evidence="3" key="1">
    <citation type="submission" date="2014-09" db="EMBL/GenBank/DDBJ databases">
        <title>Genome sequence of the luminous mushroom Mycena chlorophos for searching fungal bioluminescence genes.</title>
        <authorList>
            <person name="Tanaka Y."/>
            <person name="Kasuga D."/>
            <person name="Oba Y."/>
            <person name="Hase S."/>
            <person name="Sato K."/>
            <person name="Oba Y."/>
            <person name="Sakakibara Y."/>
        </authorList>
    </citation>
    <scope>NUCLEOTIDE SEQUENCE</scope>
</reference>
<evidence type="ECO:0000256" key="1">
    <source>
        <dbReference type="ARBA" id="ARBA00009820"/>
    </source>
</evidence>
<accession>A0ABQ0L3B3</accession>
<feature type="compositionally biased region" description="Polar residues" evidence="2">
    <location>
        <begin position="222"/>
        <end position="231"/>
    </location>
</feature>
<keyword evidence="4" id="KW-1185">Reference proteome</keyword>
<gene>
    <name evidence="3" type="ORF">MCHLO_03129</name>
</gene>
<evidence type="ECO:0000256" key="2">
    <source>
        <dbReference type="SAM" id="MobiDB-lite"/>
    </source>
</evidence>
<evidence type="ECO:0000313" key="4">
    <source>
        <dbReference type="Proteomes" id="UP000815677"/>
    </source>
</evidence>